<accession>A0A835XHY3</accession>
<proteinExistence type="predicted"/>
<evidence type="ECO:0000313" key="2">
    <source>
        <dbReference type="Proteomes" id="UP000612055"/>
    </source>
</evidence>
<comment type="caution">
    <text evidence="1">The sequence shown here is derived from an EMBL/GenBank/DDBJ whole genome shotgun (WGS) entry which is preliminary data.</text>
</comment>
<protein>
    <submittedName>
        <fullName evidence="1">Uncharacterized protein</fullName>
    </submittedName>
</protein>
<organism evidence="1 2">
    <name type="scientific">Edaphochlamys debaryana</name>
    <dbReference type="NCBI Taxonomy" id="47281"/>
    <lineage>
        <taxon>Eukaryota</taxon>
        <taxon>Viridiplantae</taxon>
        <taxon>Chlorophyta</taxon>
        <taxon>core chlorophytes</taxon>
        <taxon>Chlorophyceae</taxon>
        <taxon>CS clade</taxon>
        <taxon>Chlamydomonadales</taxon>
        <taxon>Chlamydomonadales incertae sedis</taxon>
        <taxon>Edaphochlamys</taxon>
    </lineage>
</organism>
<keyword evidence="2" id="KW-1185">Reference proteome</keyword>
<reference evidence="1" key="1">
    <citation type="journal article" date="2020" name="bioRxiv">
        <title>Comparative genomics of Chlamydomonas.</title>
        <authorList>
            <person name="Craig R.J."/>
            <person name="Hasan A.R."/>
            <person name="Ness R.W."/>
            <person name="Keightley P.D."/>
        </authorList>
    </citation>
    <scope>NUCLEOTIDE SEQUENCE</scope>
    <source>
        <strain evidence="1">CCAP 11/70</strain>
    </source>
</reference>
<dbReference type="Proteomes" id="UP000612055">
    <property type="component" value="Unassembled WGS sequence"/>
</dbReference>
<name>A0A835XHY3_9CHLO</name>
<sequence length="264" mass="28902">MIRAFVPDVVNLQLSWDTQLLPKAQELAVAQMLEKDTGFLKTVLQLCKMSLVGEAEDEEDKEQKARVRRQVEQLLADGQGLPPSGEIVDDVRGFLVRWNRPMEQPGAADLLRYLDRSCKEERRRLLVGSLFARCLAAQLLGTCRGGLELGGCVRAVVDPLHDCVNLSISEVEGWASEQAAAKHQLEEAAVCATYVLDRMLQAGMKSVPPRLVVEGRFLHLRSGGSGEGQRGPALQRLGLLPRAQAGAGLQSAQLVVRPITPYDS</sequence>
<gene>
    <name evidence="1" type="ORF">HYH03_018003</name>
</gene>
<dbReference type="EMBL" id="JAEHOE010000189">
    <property type="protein sequence ID" value="KAG2483113.1"/>
    <property type="molecule type" value="Genomic_DNA"/>
</dbReference>
<evidence type="ECO:0000313" key="1">
    <source>
        <dbReference type="EMBL" id="KAG2483113.1"/>
    </source>
</evidence>
<dbReference type="AlphaFoldDB" id="A0A835XHY3"/>